<comment type="caution">
    <text evidence="3">The sequence shown here is derived from an EMBL/GenBank/DDBJ whole genome shotgun (WGS) entry which is preliminary data.</text>
</comment>
<protein>
    <submittedName>
        <fullName evidence="3">Tripartite motif-containing protein 3-like</fullName>
    </submittedName>
</protein>
<organism evidence="3 4">
    <name type="scientific">Oopsacas minuta</name>
    <dbReference type="NCBI Taxonomy" id="111878"/>
    <lineage>
        <taxon>Eukaryota</taxon>
        <taxon>Metazoa</taxon>
        <taxon>Porifera</taxon>
        <taxon>Hexactinellida</taxon>
        <taxon>Hexasterophora</taxon>
        <taxon>Lyssacinosida</taxon>
        <taxon>Leucopsacidae</taxon>
        <taxon>Oopsacas</taxon>
    </lineage>
</organism>
<gene>
    <name evidence="3" type="ORF">LOD99_14493</name>
</gene>
<dbReference type="GO" id="GO:0061630">
    <property type="term" value="F:ubiquitin protein ligase activity"/>
    <property type="evidence" value="ECO:0007669"/>
    <property type="project" value="TreeGrafter"/>
</dbReference>
<dbReference type="InterPro" id="IPR050952">
    <property type="entry name" value="TRIM-NHL_E3_ligases"/>
</dbReference>
<evidence type="ECO:0000256" key="1">
    <source>
        <dbReference type="ARBA" id="ARBA00022737"/>
    </source>
</evidence>
<dbReference type="PANTHER" id="PTHR24104">
    <property type="entry name" value="E3 UBIQUITIN-PROTEIN LIGASE NHLRC1-RELATED"/>
    <property type="match status" value="1"/>
</dbReference>
<dbReference type="GO" id="GO:0008270">
    <property type="term" value="F:zinc ion binding"/>
    <property type="evidence" value="ECO:0007669"/>
    <property type="project" value="UniProtKB-KW"/>
</dbReference>
<dbReference type="Pfam" id="PF17170">
    <property type="entry name" value="DUF5128"/>
    <property type="match status" value="1"/>
</dbReference>
<dbReference type="PROSITE" id="PS51125">
    <property type="entry name" value="NHL"/>
    <property type="match status" value="1"/>
</dbReference>
<dbReference type="GO" id="GO:0043161">
    <property type="term" value="P:proteasome-mediated ubiquitin-dependent protein catabolic process"/>
    <property type="evidence" value="ECO:0007669"/>
    <property type="project" value="TreeGrafter"/>
</dbReference>
<feature type="repeat" description="NHL" evidence="2">
    <location>
        <begin position="58"/>
        <end position="102"/>
    </location>
</feature>
<dbReference type="PANTHER" id="PTHR24104:SF25">
    <property type="entry name" value="PROTEIN LIN-41"/>
    <property type="match status" value="1"/>
</dbReference>
<dbReference type="InterPro" id="IPR011042">
    <property type="entry name" value="6-blade_b-propeller_TolB-like"/>
</dbReference>
<name>A0AAV7KFC3_9METZ</name>
<proteinExistence type="predicted"/>
<dbReference type="GO" id="GO:0000209">
    <property type="term" value="P:protein polyubiquitination"/>
    <property type="evidence" value="ECO:0007669"/>
    <property type="project" value="TreeGrafter"/>
</dbReference>
<evidence type="ECO:0000313" key="4">
    <source>
        <dbReference type="Proteomes" id="UP001165289"/>
    </source>
</evidence>
<dbReference type="AlphaFoldDB" id="A0AAV7KFC3"/>
<keyword evidence="4" id="KW-1185">Reference proteome</keyword>
<evidence type="ECO:0000313" key="3">
    <source>
        <dbReference type="EMBL" id="KAI6659570.1"/>
    </source>
</evidence>
<accession>A0AAV7KFC3</accession>
<dbReference type="Proteomes" id="UP001165289">
    <property type="component" value="Unassembled WGS sequence"/>
</dbReference>
<dbReference type="Gene3D" id="2.120.10.30">
    <property type="entry name" value="TolB, C-terminal domain"/>
    <property type="match status" value="1"/>
</dbReference>
<keyword evidence="1" id="KW-0677">Repeat</keyword>
<dbReference type="SUPFAM" id="SSF63825">
    <property type="entry name" value="YWTD domain"/>
    <property type="match status" value="1"/>
</dbReference>
<dbReference type="InterPro" id="IPR001258">
    <property type="entry name" value="NHL_repeat"/>
</dbReference>
<evidence type="ECO:0000256" key="2">
    <source>
        <dbReference type="PROSITE-ProRule" id="PRU00504"/>
    </source>
</evidence>
<dbReference type="EMBL" id="JAKMXF010000055">
    <property type="protein sequence ID" value="KAI6659570.1"/>
    <property type="molecule type" value="Genomic_DNA"/>
</dbReference>
<sequence length="160" mass="18672">MNCVEVFDSAAKYLFRFGDSKGEGKMTLSIGLAICGNRILISQTENCILNYELDGDFISKIGKYGTGKLEFRYPFGLSISESNEDIYICDFSNNKVQILSKDFHFKYQFGRDLLNHPRDVKLIKDYSYIIDVDRYNLVFISLIKISFYRRLLYLEEKECK</sequence>
<reference evidence="3 4" key="1">
    <citation type="journal article" date="2023" name="BMC Biol.">
        <title>The compact genome of the sponge Oopsacas minuta (Hexactinellida) is lacking key metazoan core genes.</title>
        <authorList>
            <person name="Santini S."/>
            <person name="Schenkelaars Q."/>
            <person name="Jourda C."/>
            <person name="Duchesne M."/>
            <person name="Belahbib H."/>
            <person name="Rocher C."/>
            <person name="Selva M."/>
            <person name="Riesgo A."/>
            <person name="Vervoort M."/>
            <person name="Leys S.P."/>
            <person name="Kodjabachian L."/>
            <person name="Le Bivic A."/>
            <person name="Borchiellini C."/>
            <person name="Claverie J.M."/>
            <person name="Renard E."/>
        </authorList>
    </citation>
    <scope>NUCLEOTIDE SEQUENCE [LARGE SCALE GENOMIC DNA]</scope>
    <source>
        <strain evidence="3">SPO-2</strain>
    </source>
</reference>